<gene>
    <name evidence="1" type="ORF">HOLleu_20882</name>
</gene>
<keyword evidence="2" id="KW-1185">Reference proteome</keyword>
<dbReference type="EMBL" id="JAIZAY010000010">
    <property type="protein sequence ID" value="KAJ8034159.1"/>
    <property type="molecule type" value="Genomic_DNA"/>
</dbReference>
<comment type="caution">
    <text evidence="1">The sequence shown here is derived from an EMBL/GenBank/DDBJ whole genome shotgun (WGS) entry which is preliminary data.</text>
</comment>
<dbReference type="AlphaFoldDB" id="A0A9Q1BX22"/>
<protein>
    <submittedName>
        <fullName evidence="1">Uncharacterized protein</fullName>
    </submittedName>
</protein>
<reference evidence="1" key="1">
    <citation type="submission" date="2021-10" db="EMBL/GenBank/DDBJ databases">
        <title>Tropical sea cucumber genome reveals ecological adaptation and Cuvierian tubules defense mechanism.</title>
        <authorList>
            <person name="Chen T."/>
        </authorList>
    </citation>
    <scope>NUCLEOTIDE SEQUENCE</scope>
    <source>
        <strain evidence="1">Nanhai2018</strain>
        <tissue evidence="1">Muscle</tissue>
    </source>
</reference>
<evidence type="ECO:0000313" key="2">
    <source>
        <dbReference type="Proteomes" id="UP001152320"/>
    </source>
</evidence>
<accession>A0A9Q1BX22</accession>
<sequence length="114" mass="13176">MLQGVCMPSTTYSEFHCFDLTCKLLICNPLVANTATYWRITYVNAFGANKFYSCIWTHMYFYKSLHIGLSHFNTCLHCCSLETCIFHVQFVTHLIQCVLFFGVTRMQDSVSCQS</sequence>
<name>A0A9Q1BX22_HOLLE</name>
<proteinExistence type="predicted"/>
<evidence type="ECO:0000313" key="1">
    <source>
        <dbReference type="EMBL" id="KAJ8034159.1"/>
    </source>
</evidence>
<organism evidence="1 2">
    <name type="scientific">Holothuria leucospilota</name>
    <name type="common">Black long sea cucumber</name>
    <name type="synonym">Mertensiothuria leucospilota</name>
    <dbReference type="NCBI Taxonomy" id="206669"/>
    <lineage>
        <taxon>Eukaryota</taxon>
        <taxon>Metazoa</taxon>
        <taxon>Echinodermata</taxon>
        <taxon>Eleutherozoa</taxon>
        <taxon>Echinozoa</taxon>
        <taxon>Holothuroidea</taxon>
        <taxon>Aspidochirotacea</taxon>
        <taxon>Aspidochirotida</taxon>
        <taxon>Holothuriidae</taxon>
        <taxon>Holothuria</taxon>
    </lineage>
</organism>
<dbReference type="Proteomes" id="UP001152320">
    <property type="component" value="Chromosome 10"/>
</dbReference>